<dbReference type="PANTHER" id="PTHR23023">
    <property type="entry name" value="DIMETHYLANILINE MONOOXYGENASE"/>
    <property type="match status" value="1"/>
</dbReference>
<keyword evidence="3" id="KW-0274">FAD</keyword>
<evidence type="ECO:0000256" key="4">
    <source>
        <dbReference type="ARBA" id="ARBA00023002"/>
    </source>
</evidence>
<keyword evidence="2" id="KW-0285">Flavoprotein</keyword>
<dbReference type="GeneID" id="63690456"/>
<evidence type="ECO:0000313" key="7">
    <source>
        <dbReference type="Proteomes" id="UP000030653"/>
    </source>
</evidence>
<keyword evidence="4" id="KW-0560">Oxidoreductase</keyword>
<dbReference type="Proteomes" id="UP000030653">
    <property type="component" value="Unassembled WGS sequence"/>
</dbReference>
<reference evidence="6 7" key="1">
    <citation type="journal article" date="2012" name="Science">
        <title>The Paleozoic origin of enzymatic lignin decomposition reconstructed from 31 fungal genomes.</title>
        <authorList>
            <person name="Floudas D."/>
            <person name="Binder M."/>
            <person name="Riley R."/>
            <person name="Barry K."/>
            <person name="Blanchette R.A."/>
            <person name="Henrissat B."/>
            <person name="Martinez A.T."/>
            <person name="Otillar R."/>
            <person name="Spatafora J.W."/>
            <person name="Yadav J.S."/>
            <person name="Aerts A."/>
            <person name="Benoit I."/>
            <person name="Boyd A."/>
            <person name="Carlson A."/>
            <person name="Copeland A."/>
            <person name="Coutinho P.M."/>
            <person name="de Vries R.P."/>
            <person name="Ferreira P."/>
            <person name="Findley K."/>
            <person name="Foster B."/>
            <person name="Gaskell J."/>
            <person name="Glotzer D."/>
            <person name="Gorecki P."/>
            <person name="Heitman J."/>
            <person name="Hesse C."/>
            <person name="Hori C."/>
            <person name="Igarashi K."/>
            <person name="Jurgens J.A."/>
            <person name="Kallen N."/>
            <person name="Kersten P."/>
            <person name="Kohler A."/>
            <person name="Kuees U."/>
            <person name="Kumar T.K.A."/>
            <person name="Kuo A."/>
            <person name="LaButti K."/>
            <person name="Larrondo L.F."/>
            <person name="Lindquist E."/>
            <person name="Ling A."/>
            <person name="Lombard V."/>
            <person name="Lucas S."/>
            <person name="Lundell T."/>
            <person name="Martin R."/>
            <person name="McLaughlin D.J."/>
            <person name="Morgenstern I."/>
            <person name="Morin E."/>
            <person name="Murat C."/>
            <person name="Nagy L.G."/>
            <person name="Nolan M."/>
            <person name="Ohm R.A."/>
            <person name="Patyshakuliyeva A."/>
            <person name="Rokas A."/>
            <person name="Ruiz-Duenas F.J."/>
            <person name="Sabat G."/>
            <person name="Salamov A."/>
            <person name="Samejima M."/>
            <person name="Schmutz J."/>
            <person name="Slot J.C."/>
            <person name="St John F."/>
            <person name="Stenlid J."/>
            <person name="Sun H."/>
            <person name="Sun S."/>
            <person name="Syed K."/>
            <person name="Tsang A."/>
            <person name="Wiebenga A."/>
            <person name="Young D."/>
            <person name="Pisabarro A."/>
            <person name="Eastwood D.C."/>
            <person name="Martin F."/>
            <person name="Cullen D."/>
            <person name="Grigoriev I.V."/>
            <person name="Hibbett D.S."/>
        </authorList>
    </citation>
    <scope>NUCLEOTIDE SEQUENCE [LARGE SCALE GENOMIC DNA]</scope>
    <source>
        <strain evidence="6 7">DJM-731 SS1</strain>
    </source>
</reference>
<dbReference type="SUPFAM" id="SSF51905">
    <property type="entry name" value="FAD/NAD(P)-binding domain"/>
    <property type="match status" value="2"/>
</dbReference>
<dbReference type="STRING" id="1858805.M5FQ76"/>
<dbReference type="GO" id="GO:0050661">
    <property type="term" value="F:NADP binding"/>
    <property type="evidence" value="ECO:0007669"/>
    <property type="project" value="InterPro"/>
</dbReference>
<comment type="similarity">
    <text evidence="1">Belongs to the FMO family.</text>
</comment>
<dbReference type="Pfam" id="PF13450">
    <property type="entry name" value="NAD_binding_8"/>
    <property type="match status" value="1"/>
</dbReference>
<dbReference type="InterPro" id="IPR020946">
    <property type="entry name" value="Flavin_mOase-like"/>
</dbReference>
<sequence>MPGLLRQEPEQGYHIFERPIESVAVVGAGPSGLPAARHLHEAGFRVRVFERQPYAGGTWTFEPDLPLQPKYPSVPPSIGDFVPSLPPENAEHLPFEKVQKDENSEERKEFSPPNPVYQSLTNNVPTPCMEFKDFPWPEGTEWHVSHTDISKYIQSYAVHFGLNEFTSYRTRVENISQLDPPPGQSQPRWRLTLRRVEDAPADSAKSTWWTEDFDAVVVASGHYGAPFIPKIEGVEAWAERWKDDIIHSRAYRSAEDYTGKTVLIVGTGTSGVDIARDISPHVTKIYQVRRNQLHGPDHYQRQRSFQLKMLPANGEHLPEIKRFLPLSGAEKDLSECRVECTDGRVVGGFDKIIFATGYQYSVPFLSDYHLDPNTLPHSPHQAPDRVLVTSGAGVSNLLRDVFYIPQPTLAFLGLSINTATFSFFEFQGLAITRVWQGWARLPDERGRRKEYERLVEAKGGGRFMHLMGHENEVAYVRETVDWLNADGARVGAPLIEGHSERWLEVKKSLFAALLKKAGLDPKEFGVKDDGEPPARVGDGVDGMIDPGEVKVQKDVERGGKPESIEHAAAANGAPVTVAAAA</sequence>
<organism evidence="6 7">
    <name type="scientific">Dacryopinax primogenitus (strain DJM 731)</name>
    <name type="common">Brown rot fungus</name>
    <dbReference type="NCBI Taxonomy" id="1858805"/>
    <lineage>
        <taxon>Eukaryota</taxon>
        <taxon>Fungi</taxon>
        <taxon>Dikarya</taxon>
        <taxon>Basidiomycota</taxon>
        <taxon>Agaricomycotina</taxon>
        <taxon>Dacrymycetes</taxon>
        <taxon>Dacrymycetales</taxon>
        <taxon>Dacrymycetaceae</taxon>
        <taxon>Dacryopinax</taxon>
    </lineage>
</organism>
<protein>
    <submittedName>
        <fullName evidence="6">FAD/NADP-binding domain-containing protein</fullName>
    </submittedName>
</protein>
<keyword evidence="7" id="KW-1185">Reference proteome</keyword>
<evidence type="ECO:0000256" key="2">
    <source>
        <dbReference type="ARBA" id="ARBA00022630"/>
    </source>
</evidence>
<dbReference type="PRINTS" id="PR00419">
    <property type="entry name" value="ADXRDTASE"/>
</dbReference>
<gene>
    <name evidence="6" type="ORF">DACRYDRAFT_56782</name>
</gene>
<dbReference type="RefSeq" id="XP_040625908.1">
    <property type="nucleotide sequence ID" value="XM_040775394.1"/>
</dbReference>
<dbReference type="AlphaFoldDB" id="M5FQ76"/>
<dbReference type="OMA" id="ADPPALM"/>
<dbReference type="InterPro" id="IPR036188">
    <property type="entry name" value="FAD/NAD-bd_sf"/>
</dbReference>
<dbReference type="HOGENOM" id="CLU_006909_5_2_1"/>
<evidence type="ECO:0000256" key="3">
    <source>
        <dbReference type="ARBA" id="ARBA00022827"/>
    </source>
</evidence>
<dbReference type="OrthoDB" id="66881at2759"/>
<feature type="compositionally biased region" description="Basic and acidic residues" evidence="5">
    <location>
        <begin position="99"/>
        <end position="110"/>
    </location>
</feature>
<dbReference type="Gene3D" id="3.50.50.60">
    <property type="entry name" value="FAD/NAD(P)-binding domain"/>
    <property type="match status" value="2"/>
</dbReference>
<dbReference type="GO" id="GO:0004499">
    <property type="term" value="F:N,N-dimethylaniline monooxygenase activity"/>
    <property type="evidence" value="ECO:0007669"/>
    <property type="project" value="InterPro"/>
</dbReference>
<evidence type="ECO:0000313" key="6">
    <source>
        <dbReference type="EMBL" id="EJT99010.1"/>
    </source>
</evidence>
<feature type="region of interest" description="Disordered" evidence="5">
    <location>
        <begin position="99"/>
        <end position="122"/>
    </location>
</feature>
<feature type="region of interest" description="Disordered" evidence="5">
    <location>
        <begin position="524"/>
        <end position="547"/>
    </location>
</feature>
<dbReference type="GO" id="GO:0050660">
    <property type="term" value="F:flavin adenine dinucleotide binding"/>
    <property type="evidence" value="ECO:0007669"/>
    <property type="project" value="InterPro"/>
</dbReference>
<evidence type="ECO:0000256" key="1">
    <source>
        <dbReference type="ARBA" id="ARBA00009183"/>
    </source>
</evidence>
<dbReference type="EMBL" id="JH795871">
    <property type="protein sequence ID" value="EJT99010.1"/>
    <property type="molecule type" value="Genomic_DNA"/>
</dbReference>
<proteinExistence type="inferred from homology"/>
<evidence type="ECO:0000256" key="5">
    <source>
        <dbReference type="SAM" id="MobiDB-lite"/>
    </source>
</evidence>
<name>M5FQ76_DACPD</name>
<dbReference type="Pfam" id="PF00743">
    <property type="entry name" value="FMO-like"/>
    <property type="match status" value="1"/>
</dbReference>
<dbReference type="InterPro" id="IPR050346">
    <property type="entry name" value="FMO-like"/>
</dbReference>
<accession>M5FQ76</accession>